<protein>
    <submittedName>
        <fullName evidence="5">Glycosyltransferase</fullName>
        <ecNumber evidence="5">2.4.-.-</ecNumber>
    </submittedName>
</protein>
<dbReference type="PANTHER" id="PTHR45947:SF15">
    <property type="entry name" value="TEICHURONIC ACID BIOSYNTHESIS GLYCOSYLTRANSFERASE TUAC-RELATED"/>
    <property type="match status" value="1"/>
</dbReference>
<dbReference type="RefSeq" id="WP_284874809.1">
    <property type="nucleotide sequence ID" value="NZ_CP126970.1"/>
</dbReference>
<dbReference type="Pfam" id="PF00534">
    <property type="entry name" value="Glycos_transf_1"/>
    <property type="match status" value="1"/>
</dbReference>
<evidence type="ECO:0000313" key="6">
    <source>
        <dbReference type="Proteomes" id="UP001238805"/>
    </source>
</evidence>
<dbReference type="Gene3D" id="3.40.50.2000">
    <property type="entry name" value="Glycogen Phosphorylase B"/>
    <property type="match status" value="2"/>
</dbReference>
<dbReference type="EC" id="2.4.-.-" evidence="5"/>
<sequence>MINPLFLLRLGTLLTSATVNLVASDPRGFAGKLAERIRLAGGPVSRIPTAPLRALATGQNTQVRSLIDAGHLTRGIHLTVEQGKRASASDRHLAQRTRERLEQLTSPVPSVTDPNRSGELRVLHVLTNSEPFTNSGYTVRSQHVLTCQQEQGITVRAVTRLGYPVLVGKLPISPEQKVDGITYRRLLPWFYPAGLHERTELAVKMLVQEARDFRATILHTTTDYTNAIVVAEAAKQLNIPWVYEVRGELESTWLSRKPAEEQAAAESSEFYRLARAKETACMKAANAVVALSEVSKQQLIERGVPEDKITVVPNAVDESEIGREYDRTEIRRELGLDETKKYVGSVTAVVDYEGLDTLIRSLEYLPEDYVVLIVGDGAARPELEALAKTLGLDERVIFAGRQPSAGIWRWYAALDVFALPRRDTKVTRTVTPIKPLSAMALDVPVVASDLPALREVTGERATYVPAGDAQAIASAIEKTKNARQKGPEWTRQRGWRGNSERYQAMYDRLGTS</sequence>
<name>A0ABY8VPX4_9CORY</name>
<evidence type="ECO:0000256" key="1">
    <source>
        <dbReference type="ARBA" id="ARBA00022676"/>
    </source>
</evidence>
<dbReference type="InterPro" id="IPR001296">
    <property type="entry name" value="Glyco_trans_1"/>
</dbReference>
<organism evidence="5 6">
    <name type="scientific">Corynebacterium suedekumii</name>
    <dbReference type="NCBI Taxonomy" id="3049801"/>
    <lineage>
        <taxon>Bacteria</taxon>
        <taxon>Bacillati</taxon>
        <taxon>Actinomycetota</taxon>
        <taxon>Actinomycetes</taxon>
        <taxon>Mycobacteriales</taxon>
        <taxon>Corynebacteriaceae</taxon>
        <taxon>Corynebacterium</taxon>
    </lineage>
</organism>
<keyword evidence="1 5" id="KW-0328">Glycosyltransferase</keyword>
<keyword evidence="2 5" id="KW-0808">Transferase</keyword>
<dbReference type="EMBL" id="CP126970">
    <property type="protein sequence ID" value="WIM70219.1"/>
    <property type="molecule type" value="Genomic_DNA"/>
</dbReference>
<feature type="domain" description="Glycosyltransferase subfamily 4-like N-terminal" evidence="4">
    <location>
        <begin position="136"/>
        <end position="314"/>
    </location>
</feature>
<dbReference type="InterPro" id="IPR050194">
    <property type="entry name" value="Glycosyltransferase_grp1"/>
</dbReference>
<reference evidence="5 6" key="1">
    <citation type="submission" date="2023-05" db="EMBL/GenBank/DDBJ databases">
        <title>Corynebacterium suedekumii sp. nov. and Corynebacterium breve sp. nov. isolated from raw cow's milk.</title>
        <authorList>
            <person name="Baer M.K."/>
            <person name="Mehl L."/>
            <person name="Hellmuth R."/>
            <person name="Marke G."/>
            <person name="Lipski A."/>
        </authorList>
    </citation>
    <scope>NUCLEOTIDE SEQUENCE [LARGE SCALE GENOMIC DNA]</scope>
    <source>
        <strain evidence="5 6">LM112</strain>
    </source>
</reference>
<dbReference type="Pfam" id="PF13579">
    <property type="entry name" value="Glyco_trans_4_4"/>
    <property type="match status" value="1"/>
</dbReference>
<feature type="domain" description="Glycosyl transferase family 1" evidence="3">
    <location>
        <begin position="326"/>
        <end position="482"/>
    </location>
</feature>
<dbReference type="InterPro" id="IPR028098">
    <property type="entry name" value="Glyco_trans_4-like_N"/>
</dbReference>
<evidence type="ECO:0000256" key="2">
    <source>
        <dbReference type="ARBA" id="ARBA00022679"/>
    </source>
</evidence>
<evidence type="ECO:0000313" key="5">
    <source>
        <dbReference type="EMBL" id="WIM70219.1"/>
    </source>
</evidence>
<evidence type="ECO:0000259" key="4">
    <source>
        <dbReference type="Pfam" id="PF13579"/>
    </source>
</evidence>
<proteinExistence type="predicted"/>
<gene>
    <name evidence="5" type="ORF">QP029_13790</name>
</gene>
<dbReference type="Proteomes" id="UP001238805">
    <property type="component" value="Chromosome"/>
</dbReference>
<accession>A0ABY8VPX4</accession>
<dbReference type="PANTHER" id="PTHR45947">
    <property type="entry name" value="SULFOQUINOVOSYL TRANSFERASE SQD2"/>
    <property type="match status" value="1"/>
</dbReference>
<dbReference type="GO" id="GO:0016757">
    <property type="term" value="F:glycosyltransferase activity"/>
    <property type="evidence" value="ECO:0007669"/>
    <property type="project" value="UniProtKB-KW"/>
</dbReference>
<dbReference type="SUPFAM" id="SSF53756">
    <property type="entry name" value="UDP-Glycosyltransferase/glycogen phosphorylase"/>
    <property type="match status" value="1"/>
</dbReference>
<evidence type="ECO:0000259" key="3">
    <source>
        <dbReference type="Pfam" id="PF00534"/>
    </source>
</evidence>
<keyword evidence="6" id="KW-1185">Reference proteome</keyword>